<sequence length="248" mass="27514">MHIASDIRSVRQLAASVRDARLAKGLTQADLAEYIGVSRPWISQFEQGKIANAGFGHILDLCRVLDITVTVSYGEDSTSAGPARDPTEMKHDGPSVVKTMSGGSADDDSDDIDSDDADELPDMHQASVSDWMNAIHALDRSRSEQFDEVLRHAAQQINDTQRINLDQMMNVTQNAQRTPFQTIKQQLDSLQRLTMIMPYLKEITGDSMTPILNNLRTSNISRLLPTSKSTEPEEPKKENESDDKAQNS</sequence>
<reference evidence="3 4" key="1">
    <citation type="submission" date="2019-10" db="EMBL/GenBank/DDBJ databases">
        <title>Bifidobacterium from non-human primates.</title>
        <authorList>
            <person name="Modesto M."/>
        </authorList>
    </citation>
    <scope>NUCLEOTIDE SEQUENCE [LARGE SCALE GENOMIC DNA]</scope>
    <source>
        <strain evidence="3 4">TRE17</strain>
    </source>
</reference>
<dbReference type="CDD" id="cd00093">
    <property type="entry name" value="HTH_XRE"/>
    <property type="match status" value="1"/>
</dbReference>
<evidence type="ECO:0000259" key="2">
    <source>
        <dbReference type="PROSITE" id="PS50943"/>
    </source>
</evidence>
<gene>
    <name evidence="3" type="ORF">GFD25_08160</name>
</gene>
<feature type="compositionally biased region" description="Basic and acidic residues" evidence="1">
    <location>
        <begin position="230"/>
        <end position="248"/>
    </location>
</feature>
<dbReference type="EMBL" id="WHZW01000016">
    <property type="protein sequence ID" value="NEG89954.1"/>
    <property type="molecule type" value="Genomic_DNA"/>
</dbReference>
<proteinExistence type="predicted"/>
<dbReference type="Gene3D" id="1.10.260.40">
    <property type="entry name" value="lambda repressor-like DNA-binding domains"/>
    <property type="match status" value="1"/>
</dbReference>
<dbReference type="AlphaFoldDB" id="A0A6N9Z6H3"/>
<dbReference type="InterPro" id="IPR001387">
    <property type="entry name" value="Cro/C1-type_HTH"/>
</dbReference>
<dbReference type="SUPFAM" id="SSF47413">
    <property type="entry name" value="lambda repressor-like DNA-binding domains"/>
    <property type="match status" value="1"/>
</dbReference>
<feature type="region of interest" description="Disordered" evidence="1">
    <location>
        <begin position="221"/>
        <end position="248"/>
    </location>
</feature>
<feature type="compositionally biased region" description="Acidic residues" evidence="1">
    <location>
        <begin position="105"/>
        <end position="120"/>
    </location>
</feature>
<evidence type="ECO:0000313" key="4">
    <source>
        <dbReference type="Proteomes" id="UP000469194"/>
    </source>
</evidence>
<dbReference type="InterPro" id="IPR010982">
    <property type="entry name" value="Lambda_DNA-bd_dom_sf"/>
</dbReference>
<dbReference type="GO" id="GO:0003677">
    <property type="term" value="F:DNA binding"/>
    <property type="evidence" value="ECO:0007669"/>
    <property type="project" value="InterPro"/>
</dbReference>
<dbReference type="PROSITE" id="PS50943">
    <property type="entry name" value="HTH_CROC1"/>
    <property type="match status" value="1"/>
</dbReference>
<feature type="region of interest" description="Disordered" evidence="1">
    <location>
        <begin position="74"/>
        <end position="120"/>
    </location>
</feature>
<dbReference type="RefSeq" id="WP_163231754.1">
    <property type="nucleotide sequence ID" value="NZ_WHZW01000016.1"/>
</dbReference>
<organism evidence="3 4">
    <name type="scientific">Bifidobacterium aerophilum</name>
    <dbReference type="NCBI Taxonomy" id="1798155"/>
    <lineage>
        <taxon>Bacteria</taxon>
        <taxon>Bacillati</taxon>
        <taxon>Actinomycetota</taxon>
        <taxon>Actinomycetes</taxon>
        <taxon>Bifidobacteriales</taxon>
        <taxon>Bifidobacteriaceae</taxon>
        <taxon>Bifidobacterium</taxon>
    </lineage>
</organism>
<evidence type="ECO:0000256" key="1">
    <source>
        <dbReference type="SAM" id="MobiDB-lite"/>
    </source>
</evidence>
<dbReference type="SMART" id="SM00530">
    <property type="entry name" value="HTH_XRE"/>
    <property type="match status" value="1"/>
</dbReference>
<accession>A0A6N9Z6H3</accession>
<keyword evidence="4" id="KW-1185">Reference proteome</keyword>
<protein>
    <submittedName>
        <fullName evidence="3">Helix-turn-helix domain-containing protein</fullName>
    </submittedName>
</protein>
<dbReference type="Proteomes" id="UP000469194">
    <property type="component" value="Unassembled WGS sequence"/>
</dbReference>
<evidence type="ECO:0000313" key="3">
    <source>
        <dbReference type="EMBL" id="NEG89954.1"/>
    </source>
</evidence>
<feature type="domain" description="HTH cro/C1-type" evidence="2">
    <location>
        <begin position="17"/>
        <end position="72"/>
    </location>
</feature>
<name>A0A6N9Z6H3_9BIFI</name>
<dbReference type="Pfam" id="PF01381">
    <property type="entry name" value="HTH_3"/>
    <property type="match status" value="1"/>
</dbReference>
<comment type="caution">
    <text evidence="3">The sequence shown here is derived from an EMBL/GenBank/DDBJ whole genome shotgun (WGS) entry which is preliminary data.</text>
</comment>